<dbReference type="InterPro" id="IPR042460">
    <property type="entry name" value="DCN1-like_PONY"/>
</dbReference>
<evidence type="ECO:0000313" key="5">
    <source>
        <dbReference type="Proteomes" id="UP000095009"/>
    </source>
</evidence>
<dbReference type="OrthoDB" id="27198at2759"/>
<dbReference type="SUPFAM" id="SSF46934">
    <property type="entry name" value="UBA-like"/>
    <property type="match status" value="1"/>
</dbReference>
<name>A0A1E3PFR0_9ASCO</name>
<dbReference type="GO" id="GO:0000151">
    <property type="term" value="C:ubiquitin ligase complex"/>
    <property type="evidence" value="ECO:0007669"/>
    <property type="project" value="TreeGrafter"/>
</dbReference>
<dbReference type="Gene3D" id="1.10.238.200">
    <property type="entry name" value="Cullin, PONY binding domain"/>
    <property type="match status" value="1"/>
</dbReference>
<gene>
    <name evidence="4" type="ORF">NADFUDRAFT_47506</name>
</gene>
<dbReference type="Gene3D" id="1.10.8.10">
    <property type="entry name" value="DNA helicase RuvA subunit, C-terminal domain"/>
    <property type="match status" value="1"/>
</dbReference>
<dbReference type="Gene3D" id="1.10.238.10">
    <property type="entry name" value="EF-hand"/>
    <property type="match status" value="1"/>
</dbReference>
<dbReference type="Proteomes" id="UP000095009">
    <property type="component" value="Unassembled WGS sequence"/>
</dbReference>
<proteinExistence type="predicted"/>
<reference evidence="4 5" key="1">
    <citation type="journal article" date="2016" name="Proc. Natl. Acad. Sci. U.S.A.">
        <title>Comparative genomics of biotechnologically important yeasts.</title>
        <authorList>
            <person name="Riley R."/>
            <person name="Haridas S."/>
            <person name="Wolfe K.H."/>
            <person name="Lopes M.R."/>
            <person name="Hittinger C.T."/>
            <person name="Goeker M."/>
            <person name="Salamov A.A."/>
            <person name="Wisecaver J.H."/>
            <person name="Long T.M."/>
            <person name="Calvey C.H."/>
            <person name="Aerts A.L."/>
            <person name="Barry K.W."/>
            <person name="Choi C."/>
            <person name="Clum A."/>
            <person name="Coughlan A.Y."/>
            <person name="Deshpande S."/>
            <person name="Douglass A.P."/>
            <person name="Hanson S.J."/>
            <person name="Klenk H.-P."/>
            <person name="LaButti K.M."/>
            <person name="Lapidus A."/>
            <person name="Lindquist E.A."/>
            <person name="Lipzen A.M."/>
            <person name="Meier-Kolthoff J.P."/>
            <person name="Ohm R.A."/>
            <person name="Otillar R.P."/>
            <person name="Pangilinan J.L."/>
            <person name="Peng Y."/>
            <person name="Rokas A."/>
            <person name="Rosa C.A."/>
            <person name="Scheuner C."/>
            <person name="Sibirny A.A."/>
            <person name="Slot J.C."/>
            <person name="Stielow J.B."/>
            <person name="Sun H."/>
            <person name="Kurtzman C.P."/>
            <person name="Blackwell M."/>
            <person name="Grigoriev I.V."/>
            <person name="Jeffries T.W."/>
        </authorList>
    </citation>
    <scope>NUCLEOTIDE SEQUENCE [LARGE SCALE GENOMIC DNA]</scope>
    <source>
        <strain evidence="4 5">DSM 6958</strain>
    </source>
</reference>
<dbReference type="AlphaFoldDB" id="A0A1E3PFR0"/>
<dbReference type="InterPro" id="IPR005176">
    <property type="entry name" value="PONY_dom"/>
</dbReference>
<dbReference type="EMBL" id="KV454412">
    <property type="protein sequence ID" value="ODQ64253.1"/>
    <property type="molecule type" value="Genomic_DNA"/>
</dbReference>
<accession>A0A1E3PFR0</accession>
<dbReference type="GO" id="GO:0097602">
    <property type="term" value="F:cullin family protein binding"/>
    <property type="evidence" value="ECO:0007669"/>
    <property type="project" value="TreeGrafter"/>
</dbReference>
<feature type="domain" description="DCUN1" evidence="3">
    <location>
        <begin position="66"/>
        <end position="261"/>
    </location>
</feature>
<dbReference type="InterPro" id="IPR009060">
    <property type="entry name" value="UBA-like_sf"/>
</dbReference>
<dbReference type="GO" id="GO:0005886">
    <property type="term" value="C:plasma membrane"/>
    <property type="evidence" value="ECO:0007669"/>
    <property type="project" value="UniProtKB-ARBA"/>
</dbReference>
<comment type="function">
    <text evidence="2">Neddylation of cullins play an essential role in the regulation of SCF-type complexes activity.</text>
</comment>
<keyword evidence="5" id="KW-1185">Reference proteome</keyword>
<dbReference type="GO" id="GO:0031624">
    <property type="term" value="F:ubiquitin conjugating enzyme binding"/>
    <property type="evidence" value="ECO:0007669"/>
    <property type="project" value="TreeGrafter"/>
</dbReference>
<dbReference type="GO" id="GO:0032182">
    <property type="term" value="F:ubiquitin-like protein binding"/>
    <property type="evidence" value="ECO:0007669"/>
    <property type="project" value="TreeGrafter"/>
</dbReference>
<evidence type="ECO:0000313" key="4">
    <source>
        <dbReference type="EMBL" id="ODQ64253.1"/>
    </source>
</evidence>
<protein>
    <recommendedName>
        <fullName evidence="2">Defective in cullin neddylation protein</fullName>
    </recommendedName>
</protein>
<evidence type="ECO:0000256" key="1">
    <source>
        <dbReference type="ARBA" id="ARBA00022786"/>
    </source>
</evidence>
<dbReference type="STRING" id="857566.A0A1E3PFR0"/>
<dbReference type="PANTHER" id="PTHR12281">
    <property type="entry name" value="RP42 RELATED"/>
    <property type="match status" value="1"/>
</dbReference>
<evidence type="ECO:0000256" key="2">
    <source>
        <dbReference type="RuleBase" id="RU410713"/>
    </source>
</evidence>
<dbReference type="CDD" id="cd14273">
    <property type="entry name" value="UBA_TAP-C_like"/>
    <property type="match status" value="1"/>
</dbReference>
<dbReference type="PANTHER" id="PTHR12281:SF31">
    <property type="entry name" value="DCN1-LIKE PROTEIN 3"/>
    <property type="match status" value="1"/>
</dbReference>
<dbReference type="FunFam" id="1.10.238.200:FF:000003">
    <property type="entry name" value="DCN1-like protein 3"/>
    <property type="match status" value="1"/>
</dbReference>
<organism evidence="4 5">
    <name type="scientific">Nadsonia fulvescens var. elongata DSM 6958</name>
    <dbReference type="NCBI Taxonomy" id="857566"/>
    <lineage>
        <taxon>Eukaryota</taxon>
        <taxon>Fungi</taxon>
        <taxon>Dikarya</taxon>
        <taxon>Ascomycota</taxon>
        <taxon>Saccharomycotina</taxon>
        <taxon>Dipodascomycetes</taxon>
        <taxon>Dipodascales</taxon>
        <taxon>Dipodascales incertae sedis</taxon>
        <taxon>Nadsonia</taxon>
    </lineage>
</organism>
<dbReference type="InterPro" id="IPR014764">
    <property type="entry name" value="DCN-prot"/>
</dbReference>
<dbReference type="PROSITE" id="PS51229">
    <property type="entry name" value="DCUN1"/>
    <property type="match status" value="1"/>
</dbReference>
<dbReference type="Pfam" id="PF03556">
    <property type="entry name" value="Cullin_binding"/>
    <property type="match status" value="1"/>
</dbReference>
<dbReference type="GO" id="GO:0045116">
    <property type="term" value="P:protein neddylation"/>
    <property type="evidence" value="ECO:0007669"/>
    <property type="project" value="TreeGrafter"/>
</dbReference>
<dbReference type="Pfam" id="PF14555">
    <property type="entry name" value="UBA_4"/>
    <property type="match status" value="1"/>
</dbReference>
<evidence type="ECO:0000259" key="3">
    <source>
        <dbReference type="PROSITE" id="PS51229"/>
    </source>
</evidence>
<keyword evidence="1" id="KW-0833">Ubl conjugation pathway</keyword>
<sequence length="270" mass="30180">MASASQLSAVREVTTITGLSEARATALLTQFNWSLSRAINGYYSGEFRDIRNASNSTSKGSAARKVNTSAIEAIFDNYAEGDAIGVDGTIRYIQDLGLQLEDAAVLALAMVLKSPEMGRFDRREFIDCWQDLTIDSLADMQQQAAAYQKALTSTNPSSDDLALFKSVYQFTFKYNLAPGQRVLPLETAVDYWRLLLGPLAGDHLTAWLDFMTQVYQKSVSKDTWNMFFEFVLYLRQDPLMTEYDPTGAWPSVIDDFVERMKTTDAANTSQ</sequence>